<evidence type="ECO:0000313" key="6">
    <source>
        <dbReference type="Proteomes" id="UP001519295"/>
    </source>
</evidence>
<dbReference type="PANTHER" id="PTHR30146:SF138">
    <property type="entry name" value="TRANSCRIPTIONAL REGULATORY PROTEIN"/>
    <property type="match status" value="1"/>
</dbReference>
<sequence length="340" mass="35680">MPARTRRGEVGVVDLARELGVSTATVSRALNGSAQVRPELARRIRDHARDRGYVANRHARALSSNSSRAFVGFVIPYVDTPAYSAVAAQCARLLSADGTQMILTITENDPRRELDQIRDLVATRVAGMVVSPSTGILAGTRELLRELPVVQFHRSCGIDAPGVYSDDTALGDAVTRLVDLGHRRIGYIGPSRAISNGAARLAAVRDGAAAAGLDPDSLAVRLLEPATDQGAGAVRELLHRADRPTALVVGGGTLSLAVARAVRASGLRLPGDLSLVVYGDPAWFALHDPPLSVVSIDYPELARRAARLLLDRIGGDSSGDVLLTSELHIGGSTGPPPPGA</sequence>
<keyword evidence="2" id="KW-0238">DNA-binding</keyword>
<dbReference type="SUPFAM" id="SSF53822">
    <property type="entry name" value="Periplasmic binding protein-like I"/>
    <property type="match status" value="1"/>
</dbReference>
<dbReference type="EMBL" id="JAGINU010000001">
    <property type="protein sequence ID" value="MBP2369445.1"/>
    <property type="molecule type" value="Genomic_DNA"/>
</dbReference>
<keyword evidence="1" id="KW-0805">Transcription regulation</keyword>
<dbReference type="Pfam" id="PF00356">
    <property type="entry name" value="LacI"/>
    <property type="match status" value="1"/>
</dbReference>
<dbReference type="PANTHER" id="PTHR30146">
    <property type="entry name" value="LACI-RELATED TRANSCRIPTIONAL REPRESSOR"/>
    <property type="match status" value="1"/>
</dbReference>
<evidence type="ECO:0000259" key="4">
    <source>
        <dbReference type="PROSITE" id="PS50932"/>
    </source>
</evidence>
<accession>A0ABS4VZT6</accession>
<evidence type="ECO:0000256" key="2">
    <source>
        <dbReference type="ARBA" id="ARBA00023125"/>
    </source>
</evidence>
<dbReference type="Gene3D" id="3.40.50.2300">
    <property type="match status" value="2"/>
</dbReference>
<organism evidence="5 6">
    <name type="scientific">Pseudonocardia parietis</name>
    <dbReference type="NCBI Taxonomy" id="570936"/>
    <lineage>
        <taxon>Bacteria</taxon>
        <taxon>Bacillati</taxon>
        <taxon>Actinomycetota</taxon>
        <taxon>Actinomycetes</taxon>
        <taxon>Pseudonocardiales</taxon>
        <taxon>Pseudonocardiaceae</taxon>
        <taxon>Pseudonocardia</taxon>
    </lineage>
</organism>
<protein>
    <submittedName>
        <fullName evidence="5">LacI family transcriptional regulator</fullName>
    </submittedName>
</protein>
<dbReference type="RefSeq" id="WP_210031482.1">
    <property type="nucleotide sequence ID" value="NZ_JAGINU010000001.1"/>
</dbReference>
<dbReference type="Proteomes" id="UP001519295">
    <property type="component" value="Unassembled WGS sequence"/>
</dbReference>
<gene>
    <name evidence="5" type="ORF">JOF36_005141</name>
</gene>
<evidence type="ECO:0000313" key="5">
    <source>
        <dbReference type="EMBL" id="MBP2369445.1"/>
    </source>
</evidence>
<name>A0ABS4VZT6_9PSEU</name>
<dbReference type="SMART" id="SM00354">
    <property type="entry name" value="HTH_LACI"/>
    <property type="match status" value="1"/>
</dbReference>
<dbReference type="InterPro" id="IPR010982">
    <property type="entry name" value="Lambda_DNA-bd_dom_sf"/>
</dbReference>
<proteinExistence type="predicted"/>
<dbReference type="PROSITE" id="PS50932">
    <property type="entry name" value="HTH_LACI_2"/>
    <property type="match status" value="1"/>
</dbReference>
<evidence type="ECO:0000256" key="3">
    <source>
        <dbReference type="ARBA" id="ARBA00023163"/>
    </source>
</evidence>
<dbReference type="CDD" id="cd01392">
    <property type="entry name" value="HTH_LacI"/>
    <property type="match status" value="1"/>
</dbReference>
<evidence type="ECO:0000256" key="1">
    <source>
        <dbReference type="ARBA" id="ARBA00023015"/>
    </source>
</evidence>
<dbReference type="InterPro" id="IPR046335">
    <property type="entry name" value="LacI/GalR-like_sensor"/>
</dbReference>
<dbReference type="Gene3D" id="1.10.260.40">
    <property type="entry name" value="lambda repressor-like DNA-binding domains"/>
    <property type="match status" value="1"/>
</dbReference>
<dbReference type="InterPro" id="IPR000843">
    <property type="entry name" value="HTH_LacI"/>
</dbReference>
<reference evidence="5 6" key="1">
    <citation type="submission" date="2021-03" db="EMBL/GenBank/DDBJ databases">
        <title>Sequencing the genomes of 1000 actinobacteria strains.</title>
        <authorList>
            <person name="Klenk H.-P."/>
        </authorList>
    </citation>
    <scope>NUCLEOTIDE SEQUENCE [LARGE SCALE GENOMIC DNA]</scope>
    <source>
        <strain evidence="5 6">DSM 45256</strain>
    </source>
</reference>
<dbReference type="CDD" id="cd06267">
    <property type="entry name" value="PBP1_LacI_sugar_binding-like"/>
    <property type="match status" value="1"/>
</dbReference>
<comment type="caution">
    <text evidence="5">The sequence shown here is derived from an EMBL/GenBank/DDBJ whole genome shotgun (WGS) entry which is preliminary data.</text>
</comment>
<dbReference type="Pfam" id="PF13377">
    <property type="entry name" value="Peripla_BP_3"/>
    <property type="match status" value="1"/>
</dbReference>
<dbReference type="SUPFAM" id="SSF47413">
    <property type="entry name" value="lambda repressor-like DNA-binding domains"/>
    <property type="match status" value="1"/>
</dbReference>
<keyword evidence="3" id="KW-0804">Transcription</keyword>
<dbReference type="InterPro" id="IPR028082">
    <property type="entry name" value="Peripla_BP_I"/>
</dbReference>
<feature type="domain" description="HTH lacI-type" evidence="4">
    <location>
        <begin position="10"/>
        <end position="64"/>
    </location>
</feature>
<keyword evidence="6" id="KW-1185">Reference proteome</keyword>